<accession>A0A6C0CAC9</accession>
<sequence length="267" mass="31067">MNDFAVENMTLFKINCIEYALHNHIIKTISIFDVLDDCNINSSLEHVLHNRALKNDSEPLEINWNISSENVVTVLHIINGKCYDLIDPNGELSNHLEIIAFMKYLGVSQDIMVRVVSKIVNGSVYDFIGKCSNIVYDDNMMFIFDNFHRWNLTDRQISTYDTLGNLKHFIQRLTVTHFPAKFQKRIIKKMVRINITSYVYDYVHSNTSEIIKDICEPFDCAIDTNLIVSKMRKHIGLEKVVDLKRYVEQVYDDLSEHIAESLISRNI</sequence>
<protein>
    <submittedName>
        <fullName evidence="1">Uncharacterized protein</fullName>
    </submittedName>
</protein>
<dbReference type="AlphaFoldDB" id="A0A6C0CAC9"/>
<evidence type="ECO:0000313" key="1">
    <source>
        <dbReference type="EMBL" id="QHT00760.1"/>
    </source>
</evidence>
<proteinExistence type="predicted"/>
<organism evidence="1">
    <name type="scientific">viral metagenome</name>
    <dbReference type="NCBI Taxonomy" id="1070528"/>
    <lineage>
        <taxon>unclassified sequences</taxon>
        <taxon>metagenomes</taxon>
        <taxon>organismal metagenomes</taxon>
    </lineage>
</organism>
<name>A0A6C0CAC9_9ZZZZ</name>
<dbReference type="EMBL" id="MN739358">
    <property type="protein sequence ID" value="QHT00760.1"/>
    <property type="molecule type" value="Genomic_DNA"/>
</dbReference>
<reference evidence="1" key="1">
    <citation type="journal article" date="2020" name="Nature">
        <title>Giant virus diversity and host interactions through global metagenomics.</title>
        <authorList>
            <person name="Schulz F."/>
            <person name="Roux S."/>
            <person name="Paez-Espino D."/>
            <person name="Jungbluth S."/>
            <person name="Walsh D.A."/>
            <person name="Denef V.J."/>
            <person name="McMahon K.D."/>
            <person name="Konstantinidis K.T."/>
            <person name="Eloe-Fadrosh E.A."/>
            <person name="Kyrpides N.C."/>
            <person name="Woyke T."/>
        </authorList>
    </citation>
    <scope>NUCLEOTIDE SEQUENCE</scope>
    <source>
        <strain evidence="1">GVMAG-M-3300020192-26</strain>
    </source>
</reference>